<dbReference type="AlphaFoldDB" id="A0AAV4W5L9"/>
<feature type="compositionally biased region" description="Low complexity" evidence="1">
    <location>
        <begin position="45"/>
        <end position="59"/>
    </location>
</feature>
<keyword evidence="2" id="KW-0812">Transmembrane</keyword>
<proteinExistence type="predicted"/>
<evidence type="ECO:0000256" key="2">
    <source>
        <dbReference type="SAM" id="Phobius"/>
    </source>
</evidence>
<reference evidence="3 4" key="1">
    <citation type="submission" date="2021-06" db="EMBL/GenBank/DDBJ databases">
        <title>Caerostris darwini draft genome.</title>
        <authorList>
            <person name="Kono N."/>
            <person name="Arakawa K."/>
        </authorList>
    </citation>
    <scope>NUCLEOTIDE SEQUENCE [LARGE SCALE GENOMIC DNA]</scope>
</reference>
<dbReference type="InterPro" id="IPR040350">
    <property type="entry name" value="TMEM272"/>
</dbReference>
<keyword evidence="2" id="KW-0472">Membrane</keyword>
<evidence type="ECO:0000313" key="4">
    <source>
        <dbReference type="Proteomes" id="UP001054837"/>
    </source>
</evidence>
<organism evidence="3 4">
    <name type="scientific">Caerostris darwini</name>
    <dbReference type="NCBI Taxonomy" id="1538125"/>
    <lineage>
        <taxon>Eukaryota</taxon>
        <taxon>Metazoa</taxon>
        <taxon>Ecdysozoa</taxon>
        <taxon>Arthropoda</taxon>
        <taxon>Chelicerata</taxon>
        <taxon>Arachnida</taxon>
        <taxon>Araneae</taxon>
        <taxon>Araneomorphae</taxon>
        <taxon>Entelegynae</taxon>
        <taxon>Araneoidea</taxon>
        <taxon>Araneidae</taxon>
        <taxon>Caerostris</taxon>
    </lineage>
</organism>
<dbReference type="PANTHER" id="PTHR33444">
    <property type="entry name" value="SI:DKEY-19B23.12-RELATED"/>
    <property type="match status" value="1"/>
</dbReference>
<comment type="caution">
    <text evidence="3">The sequence shown here is derived from an EMBL/GenBank/DDBJ whole genome shotgun (WGS) entry which is preliminary data.</text>
</comment>
<dbReference type="Proteomes" id="UP001054837">
    <property type="component" value="Unassembled WGS sequence"/>
</dbReference>
<evidence type="ECO:0000256" key="1">
    <source>
        <dbReference type="SAM" id="MobiDB-lite"/>
    </source>
</evidence>
<dbReference type="PANTHER" id="PTHR33444:SF7">
    <property type="entry name" value="TRANSMEMBRANE PROTEIN 272"/>
    <property type="match status" value="1"/>
</dbReference>
<keyword evidence="4" id="KW-1185">Reference proteome</keyword>
<feature type="transmembrane region" description="Helical" evidence="2">
    <location>
        <begin position="210"/>
        <end position="229"/>
    </location>
</feature>
<protein>
    <submittedName>
        <fullName evidence="3">Uncharacterized protein</fullName>
    </submittedName>
</protein>
<sequence>MADQTPNLLTSVPKIVITEPSPLLDNSNVENIGDAATATSTAIATEVTETTPETPTADPNVSRTTNDESGEFHDPVCNIYRDEERSSDVVMEVDAIIPEVNPERNDESEEFFRNMPSESLFDCCARGVLQFSESKYMLFIQFLLLSMPISSGFMGAKYLDKCPLSSETPVFLFMMGVAGTIVIICRILLISQKILLPRRREWQLLRVIMIVGNLAIIVCLATEMFSFFRISPSFEPGNPHYCHETFYNFTYWMNWACLIVVVVLALLQVPNCSVNLEGLQGDFIP</sequence>
<dbReference type="EMBL" id="BPLQ01014202">
    <property type="protein sequence ID" value="GIY78115.1"/>
    <property type="molecule type" value="Genomic_DNA"/>
</dbReference>
<accession>A0AAV4W5L9</accession>
<keyword evidence="2" id="KW-1133">Transmembrane helix</keyword>
<name>A0AAV4W5L9_9ARAC</name>
<feature type="transmembrane region" description="Helical" evidence="2">
    <location>
        <begin position="136"/>
        <end position="158"/>
    </location>
</feature>
<feature type="region of interest" description="Disordered" evidence="1">
    <location>
        <begin position="45"/>
        <end position="74"/>
    </location>
</feature>
<feature type="transmembrane region" description="Helical" evidence="2">
    <location>
        <begin position="170"/>
        <end position="189"/>
    </location>
</feature>
<evidence type="ECO:0000313" key="3">
    <source>
        <dbReference type="EMBL" id="GIY78115.1"/>
    </source>
</evidence>
<feature type="transmembrane region" description="Helical" evidence="2">
    <location>
        <begin position="249"/>
        <end position="267"/>
    </location>
</feature>
<gene>
    <name evidence="3" type="primary">AVEN_117901_1</name>
    <name evidence="3" type="ORF">CDAR_444561</name>
</gene>